<name>A0A1N6RJR8_9GAMM</name>
<dbReference type="eggNOG" id="COG0760">
    <property type="taxonomic scope" value="Bacteria"/>
</dbReference>
<dbReference type="EMBL" id="FTMN01000003">
    <property type="protein sequence ID" value="SIQ29130.1"/>
    <property type="molecule type" value="Genomic_DNA"/>
</dbReference>
<evidence type="ECO:0000256" key="2">
    <source>
        <dbReference type="ARBA" id="ARBA00022475"/>
    </source>
</evidence>
<organism evidence="14 15">
    <name type="scientific">Marinobacterium stanieri</name>
    <dbReference type="NCBI Taxonomy" id="49186"/>
    <lineage>
        <taxon>Bacteria</taxon>
        <taxon>Pseudomonadati</taxon>
        <taxon>Pseudomonadota</taxon>
        <taxon>Gammaproteobacteria</taxon>
        <taxon>Oceanospirillales</taxon>
        <taxon>Oceanospirillaceae</taxon>
        <taxon>Marinobacterium</taxon>
    </lineage>
</organism>
<sequence>MLQTIRENSQGIIAKAIVGLIIVTFALFGVESLIGLANSEKPPAEVNGAEVSAVELQRGVELQRRRILAQMGEDADPAAIDENLLRRQVLDALVNQEIQLQSAEEQGLYLSDAMIDQMIVSTPDFQIDGRFDPNQFESTLRTVGMTPLMYRQLLRKEQLIGQERSAYQLSAFATPAQVKQLLALDRQTRDIAWTRLSRDAVEEGLEITEADLKARYEANLDRFMTEPQVVLSYVELNQADFADPEAVSDADVRGAYEQELARFEADEERDAAHILLEVGDAGEAEVRAEADALRQRILDGEITFAQAAEEFSADPGSAAQGGELGFNARGVFIGPFEDTLFGMQSGELSEPVRTEFGYHLIKLNDIRATEAPSYDERAPVLRAELAAQQAEAGYVEALERLADLSFSSADLEVPAEELGLAIQTTEPFAETGGSSELTNNSKVLRAAFSADLQDEGLNSAPLELTRERAVVVRVKENIPARQLAFEEVEAQLEAELRQERGSEALSARAEALIAALSEGKSLDQVEPDLSWSVAADMARESDQAPLAVNRLAFEMARPAGEQPVYAEVALNDGDLAVVELSAVNEADLSDVDAEMLRQMGGFMANRYGQLSYQARLEAIEAAAEVERN</sequence>
<keyword evidence="6 12" id="KW-0472">Membrane</keyword>
<evidence type="ECO:0000256" key="10">
    <source>
        <dbReference type="ARBA" id="ARBA00042775"/>
    </source>
</evidence>
<dbReference type="PROSITE" id="PS01096">
    <property type="entry name" value="PPIC_PPIASE_1"/>
    <property type="match status" value="1"/>
</dbReference>
<dbReference type="Pfam" id="PF00639">
    <property type="entry name" value="Rotamase"/>
    <property type="match status" value="1"/>
</dbReference>
<dbReference type="InterPro" id="IPR046357">
    <property type="entry name" value="PPIase_dom_sf"/>
</dbReference>
<keyword evidence="7" id="KW-0143">Chaperone</keyword>
<keyword evidence="4 12" id="KW-0812">Transmembrane</keyword>
<gene>
    <name evidence="14" type="ORF">SAMN05421647_103378</name>
</gene>
<reference evidence="14 15" key="1">
    <citation type="submission" date="2017-01" db="EMBL/GenBank/DDBJ databases">
        <authorList>
            <person name="Mah S.A."/>
            <person name="Swanson W.J."/>
            <person name="Moy G.W."/>
            <person name="Vacquier V.D."/>
        </authorList>
    </citation>
    <scope>NUCLEOTIDE SEQUENCE [LARGE SCALE GENOMIC DNA]</scope>
    <source>
        <strain evidence="14 15">DSM 7027</strain>
    </source>
</reference>
<dbReference type="Proteomes" id="UP000186895">
    <property type="component" value="Unassembled WGS sequence"/>
</dbReference>
<dbReference type="SUPFAM" id="SSF109998">
    <property type="entry name" value="Triger factor/SurA peptide-binding domain-like"/>
    <property type="match status" value="1"/>
</dbReference>
<dbReference type="PANTHER" id="PTHR47529">
    <property type="entry name" value="PEPTIDYL-PROLYL CIS-TRANS ISOMERASE D"/>
    <property type="match status" value="1"/>
</dbReference>
<evidence type="ECO:0000259" key="13">
    <source>
        <dbReference type="PROSITE" id="PS50198"/>
    </source>
</evidence>
<evidence type="ECO:0000256" key="5">
    <source>
        <dbReference type="ARBA" id="ARBA00022989"/>
    </source>
</evidence>
<proteinExistence type="inferred from homology"/>
<dbReference type="InterPro" id="IPR052029">
    <property type="entry name" value="PpiD_chaperone"/>
</dbReference>
<evidence type="ECO:0000256" key="6">
    <source>
        <dbReference type="ARBA" id="ARBA00023136"/>
    </source>
</evidence>
<evidence type="ECO:0000313" key="14">
    <source>
        <dbReference type="EMBL" id="SIQ29130.1"/>
    </source>
</evidence>
<evidence type="ECO:0000313" key="15">
    <source>
        <dbReference type="Proteomes" id="UP000186895"/>
    </source>
</evidence>
<comment type="subcellular location">
    <subcellularLocation>
        <location evidence="1">Cell inner membrane</location>
        <topology evidence="1">Single-pass type II membrane protein</topology>
        <orientation evidence="1">Periplasmic side</orientation>
    </subcellularLocation>
</comment>
<evidence type="ECO:0000256" key="11">
    <source>
        <dbReference type="PROSITE-ProRule" id="PRU00278"/>
    </source>
</evidence>
<evidence type="ECO:0000256" key="1">
    <source>
        <dbReference type="ARBA" id="ARBA00004382"/>
    </source>
</evidence>
<keyword evidence="2" id="KW-1003">Cell membrane</keyword>
<keyword evidence="11 14" id="KW-0413">Isomerase</keyword>
<dbReference type="RefSeq" id="WP_076462525.1">
    <property type="nucleotide sequence ID" value="NZ_FTMN01000003.1"/>
</dbReference>
<comment type="similarity">
    <text evidence="8">Belongs to the PpiD chaperone family.</text>
</comment>
<dbReference type="Gene3D" id="1.10.4030.10">
    <property type="entry name" value="Porin chaperone SurA, peptide-binding domain"/>
    <property type="match status" value="1"/>
</dbReference>
<dbReference type="STRING" id="49186.SAMN05421647_103378"/>
<evidence type="ECO:0000256" key="7">
    <source>
        <dbReference type="ARBA" id="ARBA00023186"/>
    </source>
</evidence>
<dbReference type="GO" id="GO:0003755">
    <property type="term" value="F:peptidyl-prolyl cis-trans isomerase activity"/>
    <property type="evidence" value="ECO:0007669"/>
    <property type="project" value="UniProtKB-KW"/>
</dbReference>
<feature type="domain" description="PpiC" evidence="13">
    <location>
        <begin position="266"/>
        <end position="365"/>
    </location>
</feature>
<dbReference type="Pfam" id="PF13624">
    <property type="entry name" value="SurA_N_3"/>
    <property type="match status" value="1"/>
</dbReference>
<keyword evidence="5 12" id="KW-1133">Transmembrane helix</keyword>
<feature type="transmembrane region" description="Helical" evidence="12">
    <location>
        <begin position="12"/>
        <end position="37"/>
    </location>
</feature>
<evidence type="ECO:0000256" key="12">
    <source>
        <dbReference type="SAM" id="Phobius"/>
    </source>
</evidence>
<dbReference type="AlphaFoldDB" id="A0A1N6RJR8"/>
<dbReference type="PROSITE" id="PS50198">
    <property type="entry name" value="PPIC_PPIASE_2"/>
    <property type="match status" value="1"/>
</dbReference>
<dbReference type="InterPro" id="IPR027304">
    <property type="entry name" value="Trigger_fact/SurA_dom_sf"/>
</dbReference>
<dbReference type="Gene3D" id="3.10.50.40">
    <property type="match status" value="1"/>
</dbReference>
<dbReference type="PANTHER" id="PTHR47529:SF1">
    <property type="entry name" value="PERIPLASMIC CHAPERONE PPID"/>
    <property type="match status" value="1"/>
</dbReference>
<accession>A0A1N6RJR8</accession>
<evidence type="ECO:0000256" key="9">
    <source>
        <dbReference type="ARBA" id="ARBA00040743"/>
    </source>
</evidence>
<dbReference type="SUPFAM" id="SSF54534">
    <property type="entry name" value="FKBP-like"/>
    <property type="match status" value="1"/>
</dbReference>
<evidence type="ECO:0000256" key="3">
    <source>
        <dbReference type="ARBA" id="ARBA00022519"/>
    </source>
</evidence>
<evidence type="ECO:0000256" key="4">
    <source>
        <dbReference type="ARBA" id="ARBA00022692"/>
    </source>
</evidence>
<dbReference type="InterPro" id="IPR023058">
    <property type="entry name" value="PPIase_PpiC_CS"/>
</dbReference>
<protein>
    <recommendedName>
        <fullName evidence="9">Periplasmic chaperone PpiD</fullName>
    </recommendedName>
    <alternativeName>
        <fullName evidence="10">Periplasmic folding chaperone</fullName>
    </alternativeName>
</protein>
<keyword evidence="11" id="KW-0697">Rotamase</keyword>
<dbReference type="InterPro" id="IPR000297">
    <property type="entry name" value="PPIase_PpiC"/>
</dbReference>
<keyword evidence="15" id="KW-1185">Reference proteome</keyword>
<dbReference type="GO" id="GO:0005886">
    <property type="term" value="C:plasma membrane"/>
    <property type="evidence" value="ECO:0007669"/>
    <property type="project" value="UniProtKB-SubCell"/>
</dbReference>
<evidence type="ECO:0000256" key="8">
    <source>
        <dbReference type="ARBA" id="ARBA00038408"/>
    </source>
</evidence>
<keyword evidence="3" id="KW-0997">Cell inner membrane</keyword>